<keyword evidence="3" id="KW-1185">Reference proteome</keyword>
<evidence type="ECO:0000313" key="2">
    <source>
        <dbReference type="EMBL" id="MDM7862228.1"/>
    </source>
</evidence>
<dbReference type="EMBL" id="JAUCBP010000013">
    <property type="protein sequence ID" value="MDM7862228.1"/>
    <property type="molecule type" value="Genomic_DNA"/>
</dbReference>
<feature type="region of interest" description="Disordered" evidence="1">
    <location>
        <begin position="343"/>
        <end position="366"/>
    </location>
</feature>
<evidence type="ECO:0000256" key="1">
    <source>
        <dbReference type="SAM" id="MobiDB-lite"/>
    </source>
</evidence>
<protein>
    <recommendedName>
        <fullName evidence="4">YbjN domain-containing protein</fullName>
    </recommendedName>
</protein>
<evidence type="ECO:0000313" key="3">
    <source>
        <dbReference type="Proteomes" id="UP001234343"/>
    </source>
</evidence>
<evidence type="ECO:0008006" key="4">
    <source>
        <dbReference type="Google" id="ProtNLM"/>
    </source>
</evidence>
<gene>
    <name evidence="2" type="ORF">QTP81_16600</name>
</gene>
<feature type="region of interest" description="Disordered" evidence="1">
    <location>
        <begin position="139"/>
        <end position="161"/>
    </location>
</feature>
<accession>A0ABT7T1A6</accession>
<comment type="caution">
    <text evidence="2">The sequence shown here is derived from an EMBL/GenBank/DDBJ whole genome shotgun (WGS) entry which is preliminary data.</text>
</comment>
<name>A0ABT7T1A6_9ALTE</name>
<sequence length="366" mass="42112">MSSYQEYSQSLPRIAEQREDWVIKSESPLTITRQTEEQQLPLSIALHGKDEKAHLFFNLYDGGPFTDMARKFLRINQQDDFRQKDDESGLVIIIDSDGIAAVLDATELNYSDFEEHFDEFVRSAEGVLDRVCQQSYGKVKEAQESENGSPKNSNSDAEQPSFESIDTVVKRFFTERNYKFQHNEKRQRFVFGFNTEKYVDSNGDQNVGIVINYSDSDLLRFETPFLYKFDLNEVEYSLIATAIVWFQFRYKFLSMSLDPSDGELKVSIDIPLGQASLHTSQVNRIVSFIVSFTEETYEELFSLLLSDKNAAQEKLNTLFDERKAKAEEALWYESIKEKMSGLTPEQKKQIEEIVGHQDDGGKQGGI</sequence>
<organism evidence="2 3">
    <name type="scientific">Alteromonas arenosi</name>
    <dbReference type="NCBI Taxonomy" id="3055817"/>
    <lineage>
        <taxon>Bacteria</taxon>
        <taxon>Pseudomonadati</taxon>
        <taxon>Pseudomonadota</taxon>
        <taxon>Gammaproteobacteria</taxon>
        <taxon>Alteromonadales</taxon>
        <taxon>Alteromonadaceae</taxon>
        <taxon>Alteromonas/Salinimonas group</taxon>
        <taxon>Alteromonas</taxon>
    </lineage>
</organism>
<proteinExistence type="predicted"/>
<feature type="compositionally biased region" description="Polar residues" evidence="1">
    <location>
        <begin position="145"/>
        <end position="161"/>
    </location>
</feature>
<dbReference type="RefSeq" id="WP_289367057.1">
    <property type="nucleotide sequence ID" value="NZ_JAUCBP010000013.1"/>
</dbReference>
<reference evidence="2 3" key="1">
    <citation type="submission" date="2023-06" db="EMBL/GenBank/DDBJ databases">
        <title>Alteromonas sp. ASW11-36 isolated from intertidal sand.</title>
        <authorList>
            <person name="Li Y."/>
        </authorList>
    </citation>
    <scope>NUCLEOTIDE SEQUENCE [LARGE SCALE GENOMIC DNA]</scope>
    <source>
        <strain evidence="2 3">ASW11-36</strain>
    </source>
</reference>
<dbReference type="Proteomes" id="UP001234343">
    <property type="component" value="Unassembled WGS sequence"/>
</dbReference>